<dbReference type="Pfam" id="PF01321">
    <property type="entry name" value="Creatinase_N"/>
    <property type="match status" value="1"/>
</dbReference>
<dbReference type="AlphaFoldDB" id="A0A3A8A9R7"/>
<name>A0A3A8A9R7_9HYPH</name>
<dbReference type="SUPFAM" id="SSF55920">
    <property type="entry name" value="Creatinase/aminopeptidase"/>
    <property type="match status" value="1"/>
</dbReference>
<dbReference type="Proteomes" id="UP000246132">
    <property type="component" value="Unassembled WGS sequence"/>
</dbReference>
<dbReference type="RefSeq" id="WP_109767800.1">
    <property type="nucleotide sequence ID" value="NZ_QFWV02000004.1"/>
</dbReference>
<dbReference type="Gene3D" id="3.40.350.10">
    <property type="entry name" value="Creatinase/prolidase N-terminal domain"/>
    <property type="match status" value="1"/>
</dbReference>
<sequence length="400" mass="43694">MTSSASDDSAGTALPFDRAEYGARLARTRAAMEAAGLDTLLVSDPSNMAWLTGYDGWSFYTHQAVIVPGDGDPVWWGRAMDARGARRTVWMDDDAIVGYEDHYVQNPDHHPMEALCGLLAERGLARGRIGVEMDNYYYSAKAHQTLAGRLDGCDLVDAEGLVNWRRAVKSPAELAFMRRAARIVQTMHGMIAEIAEPGLAKHLLVAEIMKAGTLGADGHWGDYPAIMPLTPSGMDATAPHLTWDDRPMRAGEATFFEIAGVYRRYHCPQSRTLFLGTPPQRYRDAERAVLLAVDAGIAAAEPGRTCGDMADAFFDTLEAQGFSKESRAGYSIGLSYPPDWGERTMSIRRGDPTVLQPGMTLHFMPALWLDDGGLEITEPIVITETGAQCLTQTPRGLVVK</sequence>
<evidence type="ECO:0000313" key="4">
    <source>
        <dbReference type="Proteomes" id="UP000246132"/>
    </source>
</evidence>
<proteinExistence type="predicted"/>
<dbReference type="Pfam" id="PF00557">
    <property type="entry name" value="Peptidase_M24"/>
    <property type="match status" value="1"/>
</dbReference>
<dbReference type="InterPro" id="IPR000994">
    <property type="entry name" value="Pept_M24"/>
</dbReference>
<keyword evidence="4" id="KW-1185">Reference proteome</keyword>
<dbReference type="Gene3D" id="3.90.230.10">
    <property type="entry name" value="Creatinase/methionine aminopeptidase superfamily"/>
    <property type="match status" value="1"/>
</dbReference>
<reference evidence="3 4" key="1">
    <citation type="journal article" date="2018" name="Int. J. Syst. Bacteriol.">
        <title>Oceaniradius stylonemae gen. nov., sp. nov., isolated from a red alga, Stylonema cornu-cervi.</title>
        <authorList>
            <person name="Jeong S."/>
        </authorList>
    </citation>
    <scope>NUCLEOTIDE SEQUENCE [LARGE SCALE GENOMIC DNA]</scope>
    <source>
        <strain evidence="3 4">StC1</strain>
    </source>
</reference>
<evidence type="ECO:0000313" key="3">
    <source>
        <dbReference type="EMBL" id="RKF07047.1"/>
    </source>
</evidence>
<accession>A0A3A8A9R7</accession>
<feature type="domain" description="Peptidase M24" evidence="1">
    <location>
        <begin position="176"/>
        <end position="384"/>
    </location>
</feature>
<protein>
    <submittedName>
        <fullName evidence="3">M24 family metallopeptidase</fullName>
    </submittedName>
</protein>
<evidence type="ECO:0000259" key="1">
    <source>
        <dbReference type="Pfam" id="PF00557"/>
    </source>
</evidence>
<comment type="caution">
    <text evidence="3">The sequence shown here is derived from an EMBL/GenBank/DDBJ whole genome shotgun (WGS) entry which is preliminary data.</text>
</comment>
<dbReference type="PANTHER" id="PTHR46112:SF2">
    <property type="entry name" value="XAA-PRO AMINOPEPTIDASE P-RELATED"/>
    <property type="match status" value="1"/>
</dbReference>
<dbReference type="EMBL" id="QFWV02000004">
    <property type="protein sequence ID" value="RKF07047.1"/>
    <property type="molecule type" value="Genomic_DNA"/>
</dbReference>
<dbReference type="OrthoDB" id="9761809at2"/>
<feature type="domain" description="Creatinase N-terminal" evidence="2">
    <location>
        <begin position="24"/>
        <end position="168"/>
    </location>
</feature>
<dbReference type="InterPro" id="IPR036005">
    <property type="entry name" value="Creatinase/aminopeptidase-like"/>
</dbReference>
<dbReference type="SUPFAM" id="SSF53092">
    <property type="entry name" value="Creatinase/prolidase N-terminal domain"/>
    <property type="match status" value="1"/>
</dbReference>
<dbReference type="InterPro" id="IPR000587">
    <property type="entry name" value="Creatinase_N"/>
</dbReference>
<dbReference type="InterPro" id="IPR029149">
    <property type="entry name" value="Creatin/AminoP/Spt16_N"/>
</dbReference>
<evidence type="ECO:0000259" key="2">
    <source>
        <dbReference type="Pfam" id="PF01321"/>
    </source>
</evidence>
<dbReference type="PANTHER" id="PTHR46112">
    <property type="entry name" value="AMINOPEPTIDASE"/>
    <property type="match status" value="1"/>
</dbReference>
<dbReference type="CDD" id="cd01066">
    <property type="entry name" value="APP_MetAP"/>
    <property type="match status" value="1"/>
</dbReference>
<dbReference type="InterPro" id="IPR050659">
    <property type="entry name" value="Peptidase_M24B"/>
</dbReference>
<organism evidence="3 4">
    <name type="scientific">Oceaniradius stylonematis</name>
    <dbReference type="NCBI Taxonomy" id="2184161"/>
    <lineage>
        <taxon>Bacteria</taxon>
        <taxon>Pseudomonadati</taxon>
        <taxon>Pseudomonadota</taxon>
        <taxon>Alphaproteobacteria</taxon>
        <taxon>Hyphomicrobiales</taxon>
        <taxon>Ahrensiaceae</taxon>
        <taxon>Oceaniradius</taxon>
    </lineage>
</organism>
<gene>
    <name evidence="3" type="ORF">DEM25_004050</name>
</gene>